<dbReference type="Pfam" id="PF00126">
    <property type="entry name" value="HTH_1"/>
    <property type="match status" value="1"/>
</dbReference>
<dbReference type="PRINTS" id="PR00039">
    <property type="entry name" value="HTHLYSR"/>
</dbReference>
<evidence type="ECO:0000313" key="6">
    <source>
        <dbReference type="EMBL" id="MWB79107.1"/>
    </source>
</evidence>
<dbReference type="Gene3D" id="1.10.10.10">
    <property type="entry name" value="Winged helix-like DNA-binding domain superfamily/Winged helix DNA-binding domain"/>
    <property type="match status" value="1"/>
</dbReference>
<dbReference type="SUPFAM" id="SSF53850">
    <property type="entry name" value="Periplasmic binding protein-like II"/>
    <property type="match status" value="1"/>
</dbReference>
<dbReference type="Proteomes" id="UP000443843">
    <property type="component" value="Unassembled WGS sequence"/>
</dbReference>
<keyword evidence="3" id="KW-0238">DNA-binding</keyword>
<reference evidence="6 7" key="1">
    <citation type="submission" date="2019-11" db="EMBL/GenBank/DDBJ databases">
        <title>Pseudooceanicola pacifica sp. nov., isolated from deep-sea sediment of the Pacific Ocean.</title>
        <authorList>
            <person name="Lyu L."/>
        </authorList>
    </citation>
    <scope>NUCLEOTIDE SEQUENCE [LARGE SCALE GENOMIC DNA]</scope>
    <source>
        <strain evidence="6 7">216_PA32_1</strain>
    </source>
</reference>
<dbReference type="GO" id="GO:0003677">
    <property type="term" value="F:DNA binding"/>
    <property type="evidence" value="ECO:0007669"/>
    <property type="project" value="UniProtKB-KW"/>
</dbReference>
<evidence type="ECO:0000256" key="1">
    <source>
        <dbReference type="ARBA" id="ARBA00009437"/>
    </source>
</evidence>
<dbReference type="AlphaFoldDB" id="A0A844W5H3"/>
<keyword evidence="2" id="KW-0805">Transcription regulation</keyword>
<protein>
    <submittedName>
        <fullName evidence="6">LysR family transcriptional regulator</fullName>
    </submittedName>
</protein>
<dbReference type="InterPro" id="IPR050950">
    <property type="entry name" value="HTH-type_LysR_regulators"/>
</dbReference>
<dbReference type="PROSITE" id="PS50931">
    <property type="entry name" value="HTH_LYSR"/>
    <property type="match status" value="1"/>
</dbReference>
<comment type="similarity">
    <text evidence="1">Belongs to the LysR transcriptional regulatory family.</text>
</comment>
<proteinExistence type="inferred from homology"/>
<keyword evidence="4" id="KW-0804">Transcription</keyword>
<dbReference type="PANTHER" id="PTHR30419:SF8">
    <property type="entry name" value="NITROGEN ASSIMILATION TRANSCRIPTIONAL ACTIVATOR-RELATED"/>
    <property type="match status" value="1"/>
</dbReference>
<dbReference type="Pfam" id="PF03466">
    <property type="entry name" value="LysR_substrate"/>
    <property type="match status" value="1"/>
</dbReference>
<gene>
    <name evidence="6" type="ORF">GLS40_13790</name>
</gene>
<sequence>MPCGFPDSEGFPLAHSPQHLDRLRLRHLRLLELIADHRSLRAVAQHLGLTQPAVSQMVKDLEFAFGADLVDRSVRGVSLSAAGQLALQRTRTGLATFSHLAHQLDMAEPPVLRIGTNPAVMLDLLPSALTLAALAEEGPRFIIRTGLAHDMTTALWDGEIDCYVGRVDWDEVPPEAAVALRHDPLMATELVVACAEDHPLAQKRDLEVADLAGHIWALPPGDSRNRVAIDTGLRNNGLPAATVRYEIAADPNSLLLLARRAGVLTVVPRNALEATPPGLRALDLPALAMPAVQLGLFTLVESEQLRAVQALRDALRHAAQSATGIAAT</sequence>
<feature type="domain" description="HTH lysR-type" evidence="5">
    <location>
        <begin position="23"/>
        <end position="80"/>
    </location>
</feature>
<dbReference type="InterPro" id="IPR000847">
    <property type="entry name" value="LysR_HTH_N"/>
</dbReference>
<organism evidence="6 7">
    <name type="scientific">Pseudooceanicola pacificus</name>
    <dbReference type="NCBI Taxonomy" id="2676438"/>
    <lineage>
        <taxon>Bacteria</taxon>
        <taxon>Pseudomonadati</taxon>
        <taxon>Pseudomonadota</taxon>
        <taxon>Alphaproteobacteria</taxon>
        <taxon>Rhodobacterales</taxon>
        <taxon>Paracoccaceae</taxon>
        <taxon>Pseudooceanicola</taxon>
    </lineage>
</organism>
<evidence type="ECO:0000313" key="7">
    <source>
        <dbReference type="Proteomes" id="UP000443843"/>
    </source>
</evidence>
<dbReference type="Gene3D" id="3.40.190.290">
    <property type="match status" value="1"/>
</dbReference>
<comment type="caution">
    <text evidence="6">The sequence shown here is derived from an EMBL/GenBank/DDBJ whole genome shotgun (WGS) entry which is preliminary data.</text>
</comment>
<evidence type="ECO:0000259" key="5">
    <source>
        <dbReference type="PROSITE" id="PS50931"/>
    </source>
</evidence>
<dbReference type="SUPFAM" id="SSF46785">
    <property type="entry name" value="Winged helix' DNA-binding domain"/>
    <property type="match status" value="1"/>
</dbReference>
<dbReference type="InterPro" id="IPR005119">
    <property type="entry name" value="LysR_subst-bd"/>
</dbReference>
<evidence type="ECO:0000256" key="4">
    <source>
        <dbReference type="ARBA" id="ARBA00023163"/>
    </source>
</evidence>
<evidence type="ECO:0000256" key="2">
    <source>
        <dbReference type="ARBA" id="ARBA00023015"/>
    </source>
</evidence>
<name>A0A844W5H3_9RHOB</name>
<dbReference type="GO" id="GO:0005829">
    <property type="term" value="C:cytosol"/>
    <property type="evidence" value="ECO:0007669"/>
    <property type="project" value="TreeGrafter"/>
</dbReference>
<dbReference type="InterPro" id="IPR036388">
    <property type="entry name" value="WH-like_DNA-bd_sf"/>
</dbReference>
<dbReference type="PANTHER" id="PTHR30419">
    <property type="entry name" value="HTH-TYPE TRANSCRIPTIONAL REGULATOR YBHD"/>
    <property type="match status" value="1"/>
</dbReference>
<dbReference type="EMBL" id="WNXQ01000008">
    <property type="protein sequence ID" value="MWB79107.1"/>
    <property type="molecule type" value="Genomic_DNA"/>
</dbReference>
<dbReference type="InterPro" id="IPR036390">
    <property type="entry name" value="WH_DNA-bd_sf"/>
</dbReference>
<evidence type="ECO:0000256" key="3">
    <source>
        <dbReference type="ARBA" id="ARBA00023125"/>
    </source>
</evidence>
<accession>A0A844W5H3</accession>
<keyword evidence="7" id="KW-1185">Reference proteome</keyword>
<dbReference type="CDD" id="cd05466">
    <property type="entry name" value="PBP2_LTTR_substrate"/>
    <property type="match status" value="1"/>
</dbReference>
<dbReference type="GO" id="GO:0003700">
    <property type="term" value="F:DNA-binding transcription factor activity"/>
    <property type="evidence" value="ECO:0007669"/>
    <property type="project" value="InterPro"/>
</dbReference>